<evidence type="ECO:0000313" key="7">
    <source>
        <dbReference type="EMBL" id="MFC7316244.1"/>
    </source>
</evidence>
<keyword evidence="8" id="KW-1185">Reference proteome</keyword>
<feature type="transmembrane region" description="Helical" evidence="6">
    <location>
        <begin position="303"/>
        <end position="329"/>
    </location>
</feature>
<comment type="similarity">
    <text evidence="2">Belongs to the autoinducer-2 exporter (AI-2E) (TC 2.A.86) family.</text>
</comment>
<name>A0ABD6A6M4_9EURY</name>
<dbReference type="AlphaFoldDB" id="A0ABD6A6M4"/>
<dbReference type="EMBL" id="JBHTBF010000002">
    <property type="protein sequence ID" value="MFC7316244.1"/>
    <property type="molecule type" value="Genomic_DNA"/>
</dbReference>
<dbReference type="RefSeq" id="WP_276304495.1">
    <property type="nucleotide sequence ID" value="NZ_CP119992.1"/>
</dbReference>
<evidence type="ECO:0000256" key="6">
    <source>
        <dbReference type="SAM" id="Phobius"/>
    </source>
</evidence>
<dbReference type="GO" id="GO:0016020">
    <property type="term" value="C:membrane"/>
    <property type="evidence" value="ECO:0007669"/>
    <property type="project" value="UniProtKB-SubCell"/>
</dbReference>
<proteinExistence type="inferred from homology"/>
<reference evidence="7 8" key="1">
    <citation type="journal article" date="2019" name="Int. J. Syst. Evol. Microbiol.">
        <title>The Global Catalogue of Microorganisms (GCM) 10K type strain sequencing project: providing services to taxonomists for standard genome sequencing and annotation.</title>
        <authorList>
            <consortium name="The Broad Institute Genomics Platform"/>
            <consortium name="The Broad Institute Genome Sequencing Center for Infectious Disease"/>
            <person name="Wu L."/>
            <person name="Ma J."/>
        </authorList>
    </citation>
    <scope>NUCLEOTIDE SEQUENCE [LARGE SCALE GENOMIC DNA]</scope>
    <source>
        <strain evidence="7 8">PSR21</strain>
    </source>
</reference>
<gene>
    <name evidence="7" type="ORF">ACFQPE_05470</name>
</gene>
<keyword evidence="5 6" id="KW-0472">Membrane</keyword>
<evidence type="ECO:0000313" key="8">
    <source>
        <dbReference type="Proteomes" id="UP001596547"/>
    </source>
</evidence>
<evidence type="ECO:0000256" key="4">
    <source>
        <dbReference type="ARBA" id="ARBA00022989"/>
    </source>
</evidence>
<accession>A0ABD6A6M4</accession>
<keyword evidence="4 6" id="KW-1133">Transmembrane helix</keyword>
<dbReference type="PANTHER" id="PTHR21716">
    <property type="entry name" value="TRANSMEMBRANE PROTEIN"/>
    <property type="match status" value="1"/>
</dbReference>
<comment type="subcellular location">
    <subcellularLocation>
        <location evidence="1">Membrane</location>
        <topology evidence="1">Multi-pass membrane protein</topology>
    </subcellularLocation>
</comment>
<evidence type="ECO:0000256" key="5">
    <source>
        <dbReference type="ARBA" id="ARBA00023136"/>
    </source>
</evidence>
<feature type="transmembrane region" description="Helical" evidence="6">
    <location>
        <begin position="60"/>
        <end position="80"/>
    </location>
</feature>
<protein>
    <submittedName>
        <fullName evidence="7">AI-2E family transporter</fullName>
    </submittedName>
</protein>
<feature type="transmembrane region" description="Helical" evidence="6">
    <location>
        <begin position="231"/>
        <end position="254"/>
    </location>
</feature>
<organism evidence="7 8">
    <name type="scientific">Halomarina halobia</name>
    <dbReference type="NCBI Taxonomy" id="3033386"/>
    <lineage>
        <taxon>Archaea</taxon>
        <taxon>Methanobacteriati</taxon>
        <taxon>Methanobacteriota</taxon>
        <taxon>Stenosarchaea group</taxon>
        <taxon>Halobacteria</taxon>
        <taxon>Halobacteriales</taxon>
        <taxon>Natronomonadaceae</taxon>
        <taxon>Halomarina</taxon>
    </lineage>
</organism>
<dbReference type="PANTHER" id="PTHR21716:SF4">
    <property type="entry name" value="TRANSMEMBRANE PROTEIN 245"/>
    <property type="match status" value="1"/>
</dbReference>
<feature type="transmembrane region" description="Helical" evidence="6">
    <location>
        <begin position="266"/>
        <end position="283"/>
    </location>
</feature>
<evidence type="ECO:0000256" key="2">
    <source>
        <dbReference type="ARBA" id="ARBA00009773"/>
    </source>
</evidence>
<comment type="caution">
    <text evidence="7">The sequence shown here is derived from an EMBL/GenBank/DDBJ whole genome shotgun (WGS) entry which is preliminary data.</text>
</comment>
<dbReference type="Pfam" id="PF01594">
    <property type="entry name" value="AI-2E_transport"/>
    <property type="match status" value="1"/>
</dbReference>
<feature type="transmembrane region" description="Helical" evidence="6">
    <location>
        <begin position="200"/>
        <end position="225"/>
    </location>
</feature>
<dbReference type="InterPro" id="IPR002549">
    <property type="entry name" value="AI-2E-like"/>
</dbReference>
<evidence type="ECO:0000256" key="1">
    <source>
        <dbReference type="ARBA" id="ARBA00004141"/>
    </source>
</evidence>
<dbReference type="GeneID" id="79314038"/>
<dbReference type="Proteomes" id="UP001596547">
    <property type="component" value="Unassembled WGS sequence"/>
</dbReference>
<evidence type="ECO:0000256" key="3">
    <source>
        <dbReference type="ARBA" id="ARBA00022692"/>
    </source>
</evidence>
<sequence>MNRHRAVLVALLLVVALVAVALILPFLQYVLLAILLAYLLYPLQRRLAPRVGRRPAAAALVAVSVLLLLLPVAVLLGVALQQAIGIVEMLRTGTMGFEVVERVLRTTVGVSVEVDVLLSTVPDRIAESIQQNGSQGTQQVLSGVFALVGTVVDLSIGIFVTLFLFYYLLVDGARVVAWIERVLPLRPRVQRDLVEECDRLMWAAIVGNVVVAVVQGLLTGIGFFFVGFSQVVFWTVLTIALSLLPLIGASVVWAPAAGYLALVGRPVPAIALFAYGALVVSLSDNYIRPVVGGHEADLNPGVFLLGIFGGLALVGVMGLFFGPVVLGMAKRLAEVTARELMIEG</sequence>
<keyword evidence="3 6" id="KW-0812">Transmembrane</keyword>